<dbReference type="Gramene" id="GBG71021">
    <property type="protein sequence ID" value="GBG71021"/>
    <property type="gene ID" value="CBR_g8319"/>
</dbReference>
<organism evidence="3 4">
    <name type="scientific">Chara braunii</name>
    <name type="common">Braun's stonewort</name>
    <dbReference type="NCBI Taxonomy" id="69332"/>
    <lineage>
        <taxon>Eukaryota</taxon>
        <taxon>Viridiplantae</taxon>
        <taxon>Streptophyta</taxon>
        <taxon>Charophyceae</taxon>
        <taxon>Charales</taxon>
        <taxon>Characeae</taxon>
        <taxon>Chara</taxon>
    </lineage>
</organism>
<gene>
    <name evidence="3" type="ORF">CBR_g8319</name>
</gene>
<evidence type="ECO:0000259" key="2">
    <source>
        <dbReference type="Pfam" id="PF04927"/>
    </source>
</evidence>
<dbReference type="InterPro" id="IPR007011">
    <property type="entry name" value="LEA_SMP_dom"/>
</dbReference>
<accession>A0A388KLV2</accession>
<dbReference type="Pfam" id="PF04927">
    <property type="entry name" value="SMP"/>
    <property type="match status" value="1"/>
</dbReference>
<sequence length="252" mass="26499">MGGVGSKDDVDDPATGGHQQLVRDEGSSREGQQEETEGLKTTQGGGATGGEAALATAEQRQIEAQEQSSQGGQQEATEGLITIGDVLEQVGERKKDKPITPSDAAAIRSAATKAVGHATGKGSVGSHAQSAANFNLRSELVQLDTGVIPGAGIGPSKLGQEQHLLNEAKTAKSSHVRPGVLAAATFSRKKEDEDAEEQRRLAEQKRQEDAEAARKAADERRRLRCCRTPLRQEDAEANTSSSGGAVRRCRTP</sequence>
<proteinExistence type="predicted"/>
<feature type="domain" description="SMP" evidence="2">
    <location>
        <begin position="81"/>
        <end position="137"/>
    </location>
</feature>
<evidence type="ECO:0000313" key="3">
    <source>
        <dbReference type="EMBL" id="GBG71021.1"/>
    </source>
</evidence>
<dbReference type="AlphaFoldDB" id="A0A388KLV2"/>
<keyword evidence="4" id="KW-1185">Reference proteome</keyword>
<feature type="region of interest" description="Disordered" evidence="1">
    <location>
        <begin position="166"/>
        <end position="252"/>
    </location>
</feature>
<protein>
    <recommendedName>
        <fullName evidence="2">SMP domain-containing protein</fullName>
    </recommendedName>
</protein>
<feature type="region of interest" description="Disordered" evidence="1">
    <location>
        <begin position="1"/>
        <end position="128"/>
    </location>
</feature>
<name>A0A388KLV2_CHABU</name>
<dbReference type="EMBL" id="BFEA01000139">
    <property type="protein sequence ID" value="GBG71021.1"/>
    <property type="molecule type" value="Genomic_DNA"/>
</dbReference>
<feature type="compositionally biased region" description="Basic and acidic residues" evidence="1">
    <location>
        <begin position="21"/>
        <end position="32"/>
    </location>
</feature>
<dbReference type="Proteomes" id="UP000265515">
    <property type="component" value="Unassembled WGS sequence"/>
</dbReference>
<feature type="compositionally biased region" description="Low complexity" evidence="1">
    <location>
        <begin position="50"/>
        <end position="76"/>
    </location>
</feature>
<comment type="caution">
    <text evidence="3">The sequence shown here is derived from an EMBL/GenBank/DDBJ whole genome shotgun (WGS) entry which is preliminary data.</text>
</comment>
<reference evidence="3 4" key="1">
    <citation type="journal article" date="2018" name="Cell">
        <title>The Chara Genome: Secondary Complexity and Implications for Plant Terrestrialization.</title>
        <authorList>
            <person name="Nishiyama T."/>
            <person name="Sakayama H."/>
            <person name="Vries J.D."/>
            <person name="Buschmann H."/>
            <person name="Saint-Marcoux D."/>
            <person name="Ullrich K.K."/>
            <person name="Haas F.B."/>
            <person name="Vanderstraeten L."/>
            <person name="Becker D."/>
            <person name="Lang D."/>
            <person name="Vosolsobe S."/>
            <person name="Rombauts S."/>
            <person name="Wilhelmsson P.K.I."/>
            <person name="Janitza P."/>
            <person name="Kern R."/>
            <person name="Heyl A."/>
            <person name="Rumpler F."/>
            <person name="Villalobos L.I.A.C."/>
            <person name="Clay J.M."/>
            <person name="Skokan R."/>
            <person name="Toyoda A."/>
            <person name="Suzuki Y."/>
            <person name="Kagoshima H."/>
            <person name="Schijlen E."/>
            <person name="Tajeshwar N."/>
            <person name="Catarino B."/>
            <person name="Hetherington A.J."/>
            <person name="Saltykova A."/>
            <person name="Bonnot C."/>
            <person name="Breuninger H."/>
            <person name="Symeonidi A."/>
            <person name="Radhakrishnan G.V."/>
            <person name="Van Nieuwerburgh F."/>
            <person name="Deforce D."/>
            <person name="Chang C."/>
            <person name="Karol K.G."/>
            <person name="Hedrich R."/>
            <person name="Ulvskov P."/>
            <person name="Glockner G."/>
            <person name="Delwiche C.F."/>
            <person name="Petrasek J."/>
            <person name="Van de Peer Y."/>
            <person name="Friml J."/>
            <person name="Beilby M."/>
            <person name="Dolan L."/>
            <person name="Kohara Y."/>
            <person name="Sugano S."/>
            <person name="Fujiyama A."/>
            <person name="Delaux P.-M."/>
            <person name="Quint M."/>
            <person name="TheiBen G."/>
            <person name="Hagemann M."/>
            <person name="Harholt J."/>
            <person name="Dunand C."/>
            <person name="Zachgo S."/>
            <person name="Langdale J."/>
            <person name="Maumus F."/>
            <person name="Straeten D.V.D."/>
            <person name="Gould S.B."/>
            <person name="Rensing S.A."/>
        </authorList>
    </citation>
    <scope>NUCLEOTIDE SEQUENCE [LARGE SCALE GENOMIC DNA]</scope>
    <source>
        <strain evidence="3 4">S276</strain>
    </source>
</reference>
<evidence type="ECO:0000256" key="1">
    <source>
        <dbReference type="SAM" id="MobiDB-lite"/>
    </source>
</evidence>
<feature type="compositionally biased region" description="Basic and acidic residues" evidence="1">
    <location>
        <begin position="188"/>
        <end position="221"/>
    </location>
</feature>
<evidence type="ECO:0000313" key="4">
    <source>
        <dbReference type="Proteomes" id="UP000265515"/>
    </source>
</evidence>